<sequence>MDGGEDQAVGVEMAAHLVGEDGAPAGVQRGHRLVQQPQGARRSDQPAHGQAAALTGGQASDFKIQQGGEAESFDRIVHAALDMAQPVALEAQFFARRSAGLQSVLMAEEMGFAAARQPLVQRIAVAVVEGDLSRIRPQQAGDGAQQTGLACAIGARQHHGFAGLEAQVEPLEQKALAA</sequence>
<dbReference type="EMBL" id="UXHF01000204">
    <property type="protein sequence ID" value="VDC49647.1"/>
    <property type="molecule type" value="Genomic_DNA"/>
</dbReference>
<keyword evidence="3" id="KW-1185">Reference proteome</keyword>
<proteinExistence type="predicted"/>
<protein>
    <submittedName>
        <fullName evidence="2">Uncharacterized protein</fullName>
    </submittedName>
</protein>
<gene>
    <name evidence="2" type="ORF">BREV_BREV_03599</name>
</gene>
<name>A0A7Z8Y2J3_9CAUL</name>
<dbReference type="AlphaFoldDB" id="A0A7Z8Y2J3"/>
<dbReference type="Proteomes" id="UP000289220">
    <property type="component" value="Unassembled WGS sequence"/>
</dbReference>
<comment type="caution">
    <text evidence="2">The sequence shown here is derived from an EMBL/GenBank/DDBJ whole genome shotgun (WGS) entry which is preliminary data.</text>
</comment>
<evidence type="ECO:0000313" key="2">
    <source>
        <dbReference type="EMBL" id="VDC49647.1"/>
    </source>
</evidence>
<feature type="region of interest" description="Disordered" evidence="1">
    <location>
        <begin position="19"/>
        <end position="58"/>
    </location>
</feature>
<organism evidence="2 3">
    <name type="scientific">Brevundimonas mediterranea</name>
    <dbReference type="NCBI Taxonomy" id="74329"/>
    <lineage>
        <taxon>Bacteria</taxon>
        <taxon>Pseudomonadati</taxon>
        <taxon>Pseudomonadota</taxon>
        <taxon>Alphaproteobacteria</taxon>
        <taxon>Caulobacterales</taxon>
        <taxon>Caulobacteraceae</taxon>
        <taxon>Brevundimonas</taxon>
    </lineage>
</organism>
<accession>A0A7Z8Y2J3</accession>
<evidence type="ECO:0000256" key="1">
    <source>
        <dbReference type="SAM" id="MobiDB-lite"/>
    </source>
</evidence>
<evidence type="ECO:0000313" key="3">
    <source>
        <dbReference type="Proteomes" id="UP000289220"/>
    </source>
</evidence>
<dbReference type="AntiFam" id="ANF00095">
    <property type="entry name" value="Shadow ORF (opposite ABC transporters)"/>
</dbReference>
<reference evidence="2 3" key="1">
    <citation type="submission" date="2018-11" db="EMBL/GenBank/DDBJ databases">
        <authorList>
            <person name="Peiro R."/>
            <person name="Begona"/>
            <person name="Cbmso G."/>
            <person name="Lopez M."/>
            <person name="Gonzalez S."/>
            <person name="Sacristan E."/>
            <person name="Castillo E."/>
        </authorList>
    </citation>
    <scope>NUCLEOTIDE SEQUENCE [LARGE SCALE GENOMIC DNA]</scope>
    <source>
        <strain evidence="2">Brev_genome</strain>
    </source>
</reference>